<gene>
    <name evidence="2" type="ORF">B5E41_30000</name>
</gene>
<evidence type="ECO:0000313" key="3">
    <source>
        <dbReference type="Proteomes" id="UP000197269"/>
    </source>
</evidence>
<dbReference type="EMBL" id="MXPU01000039">
    <property type="protein sequence ID" value="OWO89714.1"/>
    <property type="molecule type" value="Genomic_DNA"/>
</dbReference>
<evidence type="ECO:0000313" key="2">
    <source>
        <dbReference type="EMBL" id="OWO89714.1"/>
    </source>
</evidence>
<comment type="caution">
    <text evidence="2">The sequence shown here is derived from an EMBL/GenBank/DDBJ whole genome shotgun (WGS) entry which is preliminary data.</text>
</comment>
<organism evidence="2 3">
    <name type="scientific">Rhizobium esperanzae</name>
    <dbReference type="NCBI Taxonomy" id="1967781"/>
    <lineage>
        <taxon>Bacteria</taxon>
        <taxon>Pseudomonadati</taxon>
        <taxon>Pseudomonadota</taxon>
        <taxon>Alphaproteobacteria</taxon>
        <taxon>Hyphomicrobiales</taxon>
        <taxon>Rhizobiaceae</taxon>
        <taxon>Rhizobium/Agrobacterium group</taxon>
        <taxon>Rhizobium</taxon>
    </lineage>
</organism>
<name>A0A246DKR4_9HYPH</name>
<evidence type="ECO:0000256" key="1">
    <source>
        <dbReference type="SAM" id="Phobius"/>
    </source>
</evidence>
<keyword evidence="1" id="KW-1133">Transmembrane helix</keyword>
<proteinExistence type="predicted"/>
<reference evidence="2 3" key="1">
    <citation type="submission" date="2017-03" db="EMBL/GenBank/DDBJ databases">
        <title>Genome of strain Rhizobium sp. CNPSo 668.</title>
        <authorList>
            <person name="Ribeiro R."/>
        </authorList>
    </citation>
    <scope>NUCLEOTIDE SEQUENCE [LARGE SCALE GENOMIC DNA]</scope>
    <source>
        <strain evidence="2 3">CNPSo 668</strain>
    </source>
</reference>
<dbReference type="Proteomes" id="UP000197269">
    <property type="component" value="Unassembled WGS sequence"/>
</dbReference>
<keyword evidence="1" id="KW-0472">Membrane</keyword>
<sequence length="254" mass="29725">MRRAIDIALRKNAPMMIPTSGDAGRRNDCYVVYLEDQEGHGRFLANELTEHGLQGKWSVDGKNFVEECSVPYTAFPEFKPLIQHYYGGWTFNSRSISSFILKHLLSYPLWRVAWDRLLQAFFNRRQLTRHDRLRVLKYVLAETVKNRNYIAHETELLTQFYTVRWVFRPDKEELMTYYRLLLDALQESGDLKQAQFGLVLDPKAINTIAQYEQEERRHGQNAATQNGIRFLTVILTLVGIAQAVAAIHESWWKK</sequence>
<feature type="transmembrane region" description="Helical" evidence="1">
    <location>
        <begin position="227"/>
        <end position="248"/>
    </location>
</feature>
<dbReference type="AlphaFoldDB" id="A0A246DKR4"/>
<keyword evidence="1" id="KW-0812">Transmembrane</keyword>
<accession>A0A246DKR4</accession>
<protein>
    <submittedName>
        <fullName evidence="2">Uncharacterized protein</fullName>
    </submittedName>
</protein>